<dbReference type="Proteomes" id="UP001062846">
    <property type="component" value="Chromosome 11"/>
</dbReference>
<proteinExistence type="predicted"/>
<name>A0ACC0LRE5_RHOML</name>
<accession>A0ACC0LRE5</accession>
<reference evidence="1" key="1">
    <citation type="submission" date="2022-02" db="EMBL/GenBank/DDBJ databases">
        <title>Plant Genome Project.</title>
        <authorList>
            <person name="Zhang R.-G."/>
        </authorList>
    </citation>
    <scope>NUCLEOTIDE SEQUENCE</scope>
    <source>
        <strain evidence="1">AT1</strain>
    </source>
</reference>
<protein>
    <submittedName>
        <fullName evidence="1">Uncharacterized protein</fullName>
    </submittedName>
</protein>
<dbReference type="EMBL" id="CM046398">
    <property type="protein sequence ID" value="KAI8530929.1"/>
    <property type="molecule type" value="Genomic_DNA"/>
</dbReference>
<sequence length="91" mass="10091">MWRTSRLGLDFWLRIYWGKHISLAMINDDDYEGGRGQKKDKCQGAVAWCSVCGSGNEGLVKVFASSAIMTKALAVLCTIIWAKPRRIGIGI</sequence>
<evidence type="ECO:0000313" key="1">
    <source>
        <dbReference type="EMBL" id="KAI8530929.1"/>
    </source>
</evidence>
<keyword evidence="2" id="KW-1185">Reference proteome</keyword>
<evidence type="ECO:0000313" key="2">
    <source>
        <dbReference type="Proteomes" id="UP001062846"/>
    </source>
</evidence>
<gene>
    <name evidence="1" type="ORF">RHMOL_Rhmol11G0098100</name>
</gene>
<organism evidence="1 2">
    <name type="scientific">Rhododendron molle</name>
    <name type="common">Chinese azalea</name>
    <name type="synonym">Azalea mollis</name>
    <dbReference type="NCBI Taxonomy" id="49168"/>
    <lineage>
        <taxon>Eukaryota</taxon>
        <taxon>Viridiplantae</taxon>
        <taxon>Streptophyta</taxon>
        <taxon>Embryophyta</taxon>
        <taxon>Tracheophyta</taxon>
        <taxon>Spermatophyta</taxon>
        <taxon>Magnoliopsida</taxon>
        <taxon>eudicotyledons</taxon>
        <taxon>Gunneridae</taxon>
        <taxon>Pentapetalae</taxon>
        <taxon>asterids</taxon>
        <taxon>Ericales</taxon>
        <taxon>Ericaceae</taxon>
        <taxon>Ericoideae</taxon>
        <taxon>Rhodoreae</taxon>
        <taxon>Rhododendron</taxon>
    </lineage>
</organism>
<comment type="caution">
    <text evidence="1">The sequence shown here is derived from an EMBL/GenBank/DDBJ whole genome shotgun (WGS) entry which is preliminary data.</text>
</comment>